<evidence type="ECO:0000256" key="4">
    <source>
        <dbReference type="ARBA" id="ARBA00023235"/>
    </source>
</evidence>
<evidence type="ECO:0000256" key="2">
    <source>
        <dbReference type="ARBA" id="ARBA00012723"/>
    </source>
</evidence>
<comment type="catalytic activity">
    <reaction evidence="1">
        <text>Catalyzes the rearrangement of -S-S- bonds in proteins.</text>
        <dbReference type="EC" id="5.3.4.1"/>
    </reaction>
</comment>
<dbReference type="GO" id="GO:0006457">
    <property type="term" value="P:protein folding"/>
    <property type="evidence" value="ECO:0007669"/>
    <property type="project" value="TreeGrafter"/>
</dbReference>
<dbReference type="Proteomes" id="UP000187429">
    <property type="component" value="Unassembled WGS sequence"/>
</dbReference>
<dbReference type="InterPro" id="IPR036356">
    <property type="entry name" value="ERp29_C_sf"/>
</dbReference>
<dbReference type="SUPFAM" id="SSF47933">
    <property type="entry name" value="ERP29 C domain-like"/>
    <property type="match status" value="1"/>
</dbReference>
<dbReference type="InterPro" id="IPR013766">
    <property type="entry name" value="Thioredoxin_domain"/>
</dbReference>
<dbReference type="CDD" id="cd02961">
    <property type="entry name" value="PDI_a_family"/>
    <property type="match status" value="1"/>
</dbReference>
<feature type="chain" id="PRO_5012819721" description="protein disulfide-isomerase" evidence="6">
    <location>
        <begin position="24"/>
        <end position="403"/>
    </location>
</feature>
<dbReference type="PRINTS" id="PR00421">
    <property type="entry name" value="THIOREDOXIN"/>
</dbReference>
<dbReference type="GO" id="GO:0005783">
    <property type="term" value="C:endoplasmic reticulum"/>
    <property type="evidence" value="ECO:0007669"/>
    <property type="project" value="InterPro"/>
</dbReference>
<dbReference type="Pfam" id="PF07749">
    <property type="entry name" value="ERp29"/>
    <property type="match status" value="1"/>
</dbReference>
<dbReference type="EC" id="5.3.4.1" evidence="2"/>
<evidence type="ECO:0000259" key="7">
    <source>
        <dbReference type="PROSITE" id="PS51352"/>
    </source>
</evidence>
<evidence type="ECO:0000256" key="3">
    <source>
        <dbReference type="ARBA" id="ARBA00023157"/>
    </source>
</evidence>
<dbReference type="Gene3D" id="1.20.1150.12">
    <property type="entry name" value="Endoplasmic reticulum resident protein 29, C-terminal domain"/>
    <property type="match status" value="1"/>
</dbReference>
<proteinExistence type="predicted"/>
<keyword evidence="5" id="KW-0676">Redox-active center</keyword>
<accession>A0A1R1XKU7</accession>
<keyword evidence="3" id="KW-1015">Disulfide bond</keyword>
<keyword evidence="4 8" id="KW-0413">Isomerase</keyword>
<evidence type="ECO:0000256" key="6">
    <source>
        <dbReference type="SAM" id="SignalP"/>
    </source>
</evidence>
<feature type="domain" description="Thioredoxin" evidence="7">
    <location>
        <begin position="12"/>
        <end position="167"/>
    </location>
</feature>
<organism evidence="8 9">
    <name type="scientific">Smittium culicis</name>
    <dbReference type="NCBI Taxonomy" id="133412"/>
    <lineage>
        <taxon>Eukaryota</taxon>
        <taxon>Fungi</taxon>
        <taxon>Fungi incertae sedis</taxon>
        <taxon>Zoopagomycota</taxon>
        <taxon>Kickxellomycotina</taxon>
        <taxon>Harpellomycetes</taxon>
        <taxon>Harpellales</taxon>
        <taxon>Legeriomycetaceae</taxon>
        <taxon>Smittium</taxon>
    </lineage>
</organism>
<dbReference type="OrthoDB" id="10264505at2759"/>
<protein>
    <recommendedName>
        <fullName evidence="2">protein disulfide-isomerase</fullName>
        <ecNumber evidence="2">5.3.4.1</ecNumber>
    </recommendedName>
</protein>
<dbReference type="InterPro" id="IPR011679">
    <property type="entry name" value="ERp29_C"/>
</dbReference>
<reference evidence="9" key="1">
    <citation type="submission" date="2017-01" db="EMBL/GenBank/DDBJ databases">
        <authorList>
            <person name="Wang Y."/>
            <person name="White M."/>
            <person name="Kvist S."/>
            <person name="Moncalvo J.-M."/>
        </authorList>
    </citation>
    <scope>NUCLEOTIDE SEQUENCE [LARGE SCALE GENOMIC DNA]</scope>
    <source>
        <strain evidence="9">ID-206-W2</strain>
    </source>
</reference>
<dbReference type="Gene3D" id="3.40.30.10">
    <property type="entry name" value="Glutaredoxin"/>
    <property type="match status" value="2"/>
</dbReference>
<comment type="caution">
    <text evidence="8">The sequence shown here is derived from an EMBL/GenBank/DDBJ whole genome shotgun (WGS) entry which is preliminary data.</text>
</comment>
<dbReference type="SUPFAM" id="SSF52833">
    <property type="entry name" value="Thioredoxin-like"/>
    <property type="match status" value="2"/>
</dbReference>
<dbReference type="AlphaFoldDB" id="A0A1R1XKU7"/>
<dbReference type="PROSITE" id="PS51352">
    <property type="entry name" value="THIOREDOXIN_2"/>
    <property type="match status" value="2"/>
</dbReference>
<gene>
    <name evidence="8" type="ORF">AYI69_g8252</name>
</gene>
<evidence type="ECO:0000313" key="9">
    <source>
        <dbReference type="Proteomes" id="UP000187429"/>
    </source>
</evidence>
<name>A0A1R1XKU7_9FUNG</name>
<dbReference type="GO" id="GO:0003756">
    <property type="term" value="F:protein disulfide isomerase activity"/>
    <property type="evidence" value="ECO:0007669"/>
    <property type="project" value="UniProtKB-EC"/>
</dbReference>
<keyword evidence="6" id="KW-0732">Signal</keyword>
<dbReference type="InterPro" id="IPR051063">
    <property type="entry name" value="PDI"/>
</dbReference>
<sequence length="403" mass="44164">MFGIIKLSTISILLALASNTIIASDVDQSVRSLTAKDFDAAIEGAKKGSLIKFFAPWCGHCKNMANDYIVLSSGFKDQSGVLVAEVNCDDEKDLCSRFDIKGYPTLKWFKGNVKDIDSYSGGRDENSLKQFILDKTGIEAKKEAVVDHVTDLTPDSFDPYVIESKKNFLVDFYASWCGFCKRLDPVYRKLANIYLDEAEIVGIGKIDAAENLAVGSKYQVSKYPTLMMFKDNDKANPVVFEGEPTLEKLVTFINGITGTKVTADGGLDDSYGRAEALDFIASEFVAASDEKKSELMATAKTMADKLAEDGNKAASFYPKLMARIIKDSKYLDTEITRLSSITNPPNQSSRKNYQSAKARLNILKVIAGKADSLSEIASKLEESLKSLSGKLPDLAAADLKEEL</sequence>
<feature type="signal peptide" evidence="6">
    <location>
        <begin position="1"/>
        <end position="23"/>
    </location>
</feature>
<evidence type="ECO:0000313" key="8">
    <source>
        <dbReference type="EMBL" id="OMJ15272.1"/>
    </source>
</evidence>
<evidence type="ECO:0000256" key="1">
    <source>
        <dbReference type="ARBA" id="ARBA00001182"/>
    </source>
</evidence>
<dbReference type="PANTHER" id="PTHR45672">
    <property type="entry name" value="PROTEIN DISULFIDE-ISOMERASE C17H9.14C-RELATED"/>
    <property type="match status" value="1"/>
</dbReference>
<dbReference type="EMBL" id="LSSM01004307">
    <property type="protein sequence ID" value="OMJ15272.1"/>
    <property type="molecule type" value="Genomic_DNA"/>
</dbReference>
<evidence type="ECO:0000256" key="5">
    <source>
        <dbReference type="ARBA" id="ARBA00023284"/>
    </source>
</evidence>
<dbReference type="Pfam" id="PF00085">
    <property type="entry name" value="Thioredoxin"/>
    <property type="match status" value="2"/>
</dbReference>
<keyword evidence="9" id="KW-1185">Reference proteome</keyword>
<dbReference type="InterPro" id="IPR036249">
    <property type="entry name" value="Thioredoxin-like_sf"/>
</dbReference>
<feature type="domain" description="Thioredoxin" evidence="7">
    <location>
        <begin position="169"/>
        <end position="258"/>
    </location>
</feature>